<name>A0AC35U6E4_9BILA</name>
<evidence type="ECO:0000313" key="1">
    <source>
        <dbReference type="Proteomes" id="UP000095286"/>
    </source>
</evidence>
<sequence>MAKSMQTTNNVPEYCQVMRVRGSNGEMKELIFPKALDLDRPKRPRTTFSTYQLKTLEIEFDKNPYLVGTDRIFLAKKLNLTETQVKVWYQNRRIKCKRKGPEIPSSSTHTSVTSDDTNNPSPSVANIPLMANWNSQSPNTTNFPQINPFACFPGQLPFAFDQNSFFGTNNQFNSSTCSSLYNPTSNICQQIRH</sequence>
<organism evidence="1 2">
    <name type="scientific">Rhabditophanes sp. KR3021</name>
    <dbReference type="NCBI Taxonomy" id="114890"/>
    <lineage>
        <taxon>Eukaryota</taxon>
        <taxon>Metazoa</taxon>
        <taxon>Ecdysozoa</taxon>
        <taxon>Nematoda</taxon>
        <taxon>Chromadorea</taxon>
        <taxon>Rhabditida</taxon>
        <taxon>Tylenchina</taxon>
        <taxon>Panagrolaimomorpha</taxon>
        <taxon>Strongyloidoidea</taxon>
        <taxon>Alloionematidae</taxon>
        <taxon>Rhabditophanes</taxon>
    </lineage>
</organism>
<accession>A0AC35U6E4</accession>
<proteinExistence type="predicted"/>
<dbReference type="WBParaSite" id="RSKR_0000802800.1">
    <property type="protein sequence ID" value="RSKR_0000802800.1"/>
    <property type="gene ID" value="RSKR_0000802800"/>
</dbReference>
<dbReference type="Proteomes" id="UP000095286">
    <property type="component" value="Unplaced"/>
</dbReference>
<evidence type="ECO:0000313" key="2">
    <source>
        <dbReference type="WBParaSite" id="RSKR_0000802800.1"/>
    </source>
</evidence>
<reference evidence="2" key="1">
    <citation type="submission" date="2016-11" db="UniProtKB">
        <authorList>
            <consortium name="WormBaseParasite"/>
        </authorList>
    </citation>
    <scope>IDENTIFICATION</scope>
    <source>
        <strain evidence="2">KR3021</strain>
    </source>
</reference>
<protein>
    <submittedName>
        <fullName evidence="2">Homeobox domain-containing protein</fullName>
    </submittedName>
</protein>